<evidence type="ECO:0000256" key="1">
    <source>
        <dbReference type="SAM" id="MobiDB-lite"/>
    </source>
</evidence>
<dbReference type="EMBL" id="JAQQWI010000021">
    <property type="protein sequence ID" value="KAK7998537.1"/>
    <property type="molecule type" value="Genomic_DNA"/>
</dbReference>
<dbReference type="Gene3D" id="3.90.79.10">
    <property type="entry name" value="Nucleoside Triphosphate Pyrophosphohydrolase"/>
    <property type="match status" value="1"/>
</dbReference>
<dbReference type="CDD" id="cd02883">
    <property type="entry name" value="NUDIX_Hydrolase"/>
    <property type="match status" value="1"/>
</dbReference>
<name>A0ABR1R2Y7_9PEZI</name>
<dbReference type="InterPro" id="IPR000086">
    <property type="entry name" value="NUDIX_hydrolase_dom"/>
</dbReference>
<sequence>MDDEVFLYGLLRDAAQSFAAKAKERQESQNPDPASQAKLMQCLGITAEETPNHEQPVEATSTPTVASPTKDHDAQVAKPTDSSLVKINCGSGNNQASKSVAFATFAYTEAVATFFMHHRAFRGTRPVLKNKTDDYERLAVSAIVFSPDADKVLLVQRAGTDLLGGKWETPGDLCENRDMTILHGMVRELYEGTGLAAKKVVATTGYNDLTIPSGPRCRKYAFMVELGAYRTVSLNPEKYLRCVWASERDVAMGWCEGHHLEFTGAEERLHIVRAFQEKEEADEGRKELGV</sequence>
<dbReference type="PROSITE" id="PS51462">
    <property type="entry name" value="NUDIX"/>
    <property type="match status" value="1"/>
</dbReference>
<evidence type="ECO:0000259" key="2">
    <source>
        <dbReference type="PROSITE" id="PS51462"/>
    </source>
</evidence>
<reference evidence="3 4" key="1">
    <citation type="submission" date="2023-01" db="EMBL/GenBank/DDBJ databases">
        <title>Analysis of 21 Apiospora genomes using comparative genomics revels a genus with tremendous synthesis potential of carbohydrate active enzymes and secondary metabolites.</title>
        <authorList>
            <person name="Sorensen T."/>
        </authorList>
    </citation>
    <scope>NUCLEOTIDE SEQUENCE [LARGE SCALE GENOMIC DNA]</scope>
    <source>
        <strain evidence="3 4">CBS 20057</strain>
    </source>
</reference>
<evidence type="ECO:0000313" key="4">
    <source>
        <dbReference type="Proteomes" id="UP001396898"/>
    </source>
</evidence>
<dbReference type="PANTHER" id="PTHR43736:SF1">
    <property type="entry name" value="DIHYDRONEOPTERIN TRIPHOSPHATE DIPHOSPHATASE"/>
    <property type="match status" value="1"/>
</dbReference>
<evidence type="ECO:0000313" key="3">
    <source>
        <dbReference type="EMBL" id="KAK7998537.1"/>
    </source>
</evidence>
<proteinExistence type="predicted"/>
<dbReference type="Pfam" id="PF00293">
    <property type="entry name" value="NUDIX"/>
    <property type="match status" value="1"/>
</dbReference>
<feature type="domain" description="Nudix hydrolase" evidence="2">
    <location>
        <begin position="135"/>
        <end position="268"/>
    </location>
</feature>
<dbReference type="InterPro" id="IPR015797">
    <property type="entry name" value="NUDIX_hydrolase-like_dom_sf"/>
</dbReference>
<gene>
    <name evidence="3" type="ORF">PG991_015016</name>
</gene>
<organism evidence="3 4">
    <name type="scientific">Apiospora marii</name>
    <dbReference type="NCBI Taxonomy" id="335849"/>
    <lineage>
        <taxon>Eukaryota</taxon>
        <taxon>Fungi</taxon>
        <taxon>Dikarya</taxon>
        <taxon>Ascomycota</taxon>
        <taxon>Pezizomycotina</taxon>
        <taxon>Sordariomycetes</taxon>
        <taxon>Xylariomycetidae</taxon>
        <taxon>Amphisphaeriales</taxon>
        <taxon>Apiosporaceae</taxon>
        <taxon>Apiospora</taxon>
    </lineage>
</organism>
<dbReference type="SUPFAM" id="SSF55811">
    <property type="entry name" value="Nudix"/>
    <property type="match status" value="1"/>
</dbReference>
<accession>A0ABR1R2Y7</accession>
<feature type="region of interest" description="Disordered" evidence="1">
    <location>
        <begin position="49"/>
        <end position="79"/>
    </location>
</feature>
<protein>
    <recommendedName>
        <fullName evidence="2">Nudix hydrolase domain-containing protein</fullName>
    </recommendedName>
</protein>
<dbReference type="PANTHER" id="PTHR43736">
    <property type="entry name" value="ADP-RIBOSE PYROPHOSPHATASE"/>
    <property type="match status" value="1"/>
</dbReference>
<dbReference type="Proteomes" id="UP001396898">
    <property type="component" value="Unassembled WGS sequence"/>
</dbReference>
<feature type="compositionally biased region" description="Polar residues" evidence="1">
    <location>
        <begin position="58"/>
        <end position="67"/>
    </location>
</feature>
<comment type="caution">
    <text evidence="3">The sequence shown here is derived from an EMBL/GenBank/DDBJ whole genome shotgun (WGS) entry which is preliminary data.</text>
</comment>
<keyword evidence="4" id="KW-1185">Reference proteome</keyword>